<feature type="transmembrane region" description="Helical" evidence="2">
    <location>
        <begin position="486"/>
        <end position="508"/>
    </location>
</feature>
<organism evidence="4">
    <name type="scientific">Cladocopium goreaui</name>
    <dbReference type="NCBI Taxonomy" id="2562237"/>
    <lineage>
        <taxon>Eukaryota</taxon>
        <taxon>Sar</taxon>
        <taxon>Alveolata</taxon>
        <taxon>Dinophyceae</taxon>
        <taxon>Suessiales</taxon>
        <taxon>Symbiodiniaceae</taxon>
        <taxon>Cladocopium</taxon>
    </lineage>
</organism>
<gene>
    <name evidence="4" type="ORF">C1SCF055_LOCUS12076</name>
</gene>
<evidence type="ECO:0000256" key="3">
    <source>
        <dbReference type="SAM" id="SignalP"/>
    </source>
</evidence>
<feature type="transmembrane region" description="Helical" evidence="2">
    <location>
        <begin position="654"/>
        <end position="675"/>
    </location>
</feature>
<comment type="caution">
    <text evidence="4">The sequence shown here is derived from an EMBL/GenBank/DDBJ whole genome shotgun (WGS) entry which is preliminary data.</text>
</comment>
<feature type="signal peptide" evidence="3">
    <location>
        <begin position="1"/>
        <end position="16"/>
    </location>
</feature>
<accession>A0A9P1C5K9</accession>
<keyword evidence="2" id="KW-0812">Transmembrane</keyword>
<keyword evidence="2" id="KW-0472">Membrane</keyword>
<reference evidence="5 6" key="2">
    <citation type="submission" date="2024-05" db="EMBL/GenBank/DDBJ databases">
        <authorList>
            <person name="Chen Y."/>
            <person name="Shah S."/>
            <person name="Dougan E. K."/>
            <person name="Thang M."/>
            <person name="Chan C."/>
        </authorList>
    </citation>
    <scope>NUCLEOTIDE SEQUENCE [LARGE SCALE GENOMIC DNA]</scope>
</reference>
<sequence>MRAFCINLCLCSLVASSTDCFFDDTESFLQTVAPNRSAVAKPETTVPTVPTASLAKQTPAPVKTPPAKAPPPVNASKRKGTVAPKQKARKGNKTAGSTNGSNETDEDDEDELFPPDDPNAPEPWQDICCIAGSSTFATLMLCFVWLASLWSAWSDESGASMSRIRWNFGKLSIGILLQLILSGLGNAKHFGMAQCGISLVVTALGIAQAQWAGSLKDEGRLCWLCPAQVEGGAIFMTLAFAIFMALAGGTDELGELAFGLALVGQVLSVMVMAVINEGLEVSLLTWGTVSCHVLMPLTLSQFLADDVYKTALMVCAQDDLVLSLRYSLAASYSMFFFFWVLWICYWTNPGTCWRPCFMGVVLVLLSPGLSHTTGTDVFFGPWAMFGGTHEGWTPSVAGKVAIALGALVVLVMIILSFRGFAEIKTFDLSCRGQDASLALVRILIPFWIFEHVNWGGDDSPISKWFSPQLMPGGDGPFGHILMRVNLLLLASGIYGPFFAMVTAAGFVMGCSRNSFDPDCPTQHICMLLLVMSFTPCDGRYSLTNVLRDRFPSCQRYLGDAGDSLWAKNLFRLQCSLLYFFAAEFKIQPEWLGPHGGTLIKDVHIFDLSPLRDVEKVLLPNQQVREILAHLMAIGIIIVEISLAFGFWSTRYHGHFILGAAAMHLSMSILCGQLGGFSQAGWTGLLCVGHPKLEEVLEDPKNFTIVILGLVVFYSITAIPSSLLAKPAQRAGELLKCVACGKERKFLGGMGAELRELIAKLERLEKWHQDLEGPPSGQPPAKGYTRGDPKTRAAACGPLSEKPGFPAIPPVARLWKCVKEEGAAVAASEFGSIEEGPGPVPDHLQRQADFVSWDSADGLRRITLAFSAGFWARGAIETFSNQFSQPEISSPAQHFVVLRACGLGGYVRFASLDHFARFRDQIFSSGWLYYCFATEIELGAFCEGMLLALPHDIVAGPTLLEGQEGSEETLFGPNSLFTVGLLEEAEDLSTVPLGVESQVCVVDVKDEILAFCREYDPVTDSTAAILGFSSDFPNSLPDTARLWPLVKEWLAAQSEERTGFYTAQEDLGTPGQKTSPSPQPKKAQAAKRVSNAMIAEQLSVLTSQMKLLADRQDRLEQLKHASAEPAPGHQGGPSAKLPAVSAGLANPSGISQTLAAKALNLVGPPPKTRAAVDAGVVEDVVADEPYDPLQPGESAGGIVHAIAQQSSAITALVAHLASQSGDVVGDLSSLAQSSSSTKGVQRREKMQNELAAGTSNYFTQLLQQVHRRLNPSKPVPQNEEDLQTVSVLTYLERQGGYRNNRELGLVAWILGHAIDAAASGNVKHTKEILALLMVAVEQAVVDRGDWGLAYMLTLMEEPPLQMFQDRTFTLAQHSKPFSPLVPPAWTAVCLAYLKDLEVLATKKTETSKRTTKPTSPADSSAAAAAEPDSEVSPRRKPRFPKKPKAKVDFSVLKSGRRFPQLFARLSELSGHDVPLENSLYQELEPYKYPDCLLYDRTPAIWEFPNKMDPESEVLQLAKLWDARGLLFIHDVDLQKGDHAGVEIATDAHVGLLQSIGLLKEESRIVSGRPFYGDALCEGLVIDDYFAISKVPRSLLVDTAAVRCFEAAKAIYDQEAILGSDDKDVKGERHAKIIGASVNASPQCQDRGHVLVSAPAEKRLALSWITLQACQLTHTTDALHLCMVGGWTSILMYRRPLMSILQKSFHLVDMNLFSAANPKMLKLPRTVATELVLLSVLAPLVVSDIAVGYCSHLFASDASLSKGAIVKSDVGEQQAEKVDRPLAFRFDFIEIFAGAATVTAGLASRGYSVGCPIDISFSAELDVAQVVRCDSCAYGSVHLKSFAFLCAWADIAPIADRCDGSHEHIHVQGQFTKGSATYVERLSVALADVMCIGIKRLETFDEACSVSEHKGLESQLVNEVALSSAWSLESVWEFRVSSHINLLELSAVVRLVQRLVRKGKACRVVVLVDSNVVRCAASKGRSSSRALTKLLSRLAALCLVGGVYLVLGFVPTRLNPADDPTRDCSLRAPIAGLDIASWDRGDLFGLAEVCKCRRWASNWIRLVLLVLGPPVLSFANPAVYRRSPFPFGLASSVSVVGSDRFAKLDFDSTLGYPGEGPVTFFASNWGPLSFGLLVFFAVLDCSHGVLIPRNAGDVHRQLLRSSRPPLQEGRPVLGVTNQHREFYIKQFEDWLGSQGILLGHLLANHVTSIDLINELLVKFGRVLYAIGRPYNHYAETINAVAARKPIVRSCCCGQEEPVDECAQETDLSTFAVGVRQEESIFHEVEDREHYNFEIEVWKMQTDCFGLEFDTSNSLVPVISHVADGGQASKWNQRAEASRTSRGRKVGTWNIWNRQKNWNLANLAIQAAILT</sequence>
<evidence type="ECO:0000313" key="6">
    <source>
        <dbReference type="Proteomes" id="UP001152797"/>
    </source>
</evidence>
<feature type="transmembrane region" description="Helical" evidence="2">
    <location>
        <begin position="702"/>
        <end position="724"/>
    </location>
</feature>
<evidence type="ECO:0000256" key="2">
    <source>
        <dbReference type="SAM" id="Phobius"/>
    </source>
</evidence>
<feature type="transmembrane region" description="Helical" evidence="2">
    <location>
        <begin position="221"/>
        <end position="244"/>
    </location>
</feature>
<feature type="transmembrane region" description="Helical" evidence="2">
    <location>
        <begin position="130"/>
        <end position="152"/>
    </location>
</feature>
<dbReference type="EMBL" id="CAMXCT030000897">
    <property type="protein sequence ID" value="CAL4771860.1"/>
    <property type="molecule type" value="Genomic_DNA"/>
</dbReference>
<evidence type="ECO:0000313" key="4">
    <source>
        <dbReference type="EMBL" id="CAI3984548.1"/>
    </source>
</evidence>
<dbReference type="EMBL" id="CAMXCT010000897">
    <property type="protein sequence ID" value="CAI3984548.1"/>
    <property type="molecule type" value="Genomic_DNA"/>
</dbReference>
<feature type="compositionally biased region" description="Polar residues" evidence="1">
    <location>
        <begin position="45"/>
        <end position="56"/>
    </location>
</feature>
<dbReference type="Proteomes" id="UP001152797">
    <property type="component" value="Unassembled WGS sequence"/>
</dbReference>
<feature type="transmembrane region" description="Helical" evidence="2">
    <location>
        <begin position="256"/>
        <end position="276"/>
    </location>
</feature>
<reference evidence="4" key="1">
    <citation type="submission" date="2022-10" db="EMBL/GenBank/DDBJ databases">
        <authorList>
            <person name="Chen Y."/>
            <person name="Dougan E. K."/>
            <person name="Chan C."/>
            <person name="Rhodes N."/>
            <person name="Thang M."/>
        </authorList>
    </citation>
    <scope>NUCLEOTIDE SEQUENCE</scope>
</reference>
<proteinExistence type="predicted"/>
<feature type="compositionally biased region" description="Basic residues" evidence="1">
    <location>
        <begin position="1433"/>
        <end position="1443"/>
    </location>
</feature>
<protein>
    <submittedName>
        <fullName evidence="5">EF-hand domain-containing protein</fullName>
    </submittedName>
</protein>
<keyword evidence="6" id="KW-1185">Reference proteome</keyword>
<keyword evidence="3" id="KW-0732">Signal</keyword>
<feature type="transmembrane region" description="Helical" evidence="2">
    <location>
        <begin position="190"/>
        <end position="209"/>
    </location>
</feature>
<feature type="region of interest" description="Disordered" evidence="1">
    <location>
        <begin position="37"/>
        <end position="118"/>
    </location>
</feature>
<feature type="chain" id="PRO_5043270148" evidence="3">
    <location>
        <begin position="17"/>
        <end position="2368"/>
    </location>
</feature>
<feature type="compositionally biased region" description="Acidic residues" evidence="1">
    <location>
        <begin position="103"/>
        <end position="114"/>
    </location>
</feature>
<evidence type="ECO:0000256" key="1">
    <source>
        <dbReference type="SAM" id="MobiDB-lite"/>
    </source>
</evidence>
<feature type="region of interest" description="Disordered" evidence="1">
    <location>
        <begin position="1403"/>
        <end position="1443"/>
    </location>
</feature>
<feature type="region of interest" description="Disordered" evidence="1">
    <location>
        <begin position="768"/>
        <end position="791"/>
    </location>
</feature>
<feature type="transmembrane region" description="Helical" evidence="2">
    <location>
        <begin position="626"/>
        <end position="647"/>
    </location>
</feature>
<name>A0A9P1C5K9_9DINO</name>
<feature type="transmembrane region" description="Helical" evidence="2">
    <location>
        <begin position="283"/>
        <end position="304"/>
    </location>
</feature>
<feature type="transmembrane region" description="Helical" evidence="2">
    <location>
        <begin position="357"/>
        <end position="380"/>
    </location>
</feature>
<feature type="transmembrane region" description="Helical" evidence="2">
    <location>
        <begin position="400"/>
        <end position="421"/>
    </location>
</feature>
<keyword evidence="2" id="KW-1133">Transmembrane helix</keyword>
<feature type="compositionally biased region" description="Basic residues" evidence="1">
    <location>
        <begin position="76"/>
        <end position="92"/>
    </location>
</feature>
<feature type="compositionally biased region" description="Low complexity" evidence="1">
    <location>
        <begin position="1411"/>
        <end position="1425"/>
    </location>
</feature>
<feature type="compositionally biased region" description="Pro residues" evidence="1">
    <location>
        <begin position="62"/>
        <end position="73"/>
    </location>
</feature>
<evidence type="ECO:0000313" key="5">
    <source>
        <dbReference type="EMBL" id="CAL4771860.1"/>
    </source>
</evidence>
<feature type="transmembrane region" description="Helical" evidence="2">
    <location>
        <begin position="324"/>
        <end position="345"/>
    </location>
</feature>
<feature type="region of interest" description="Disordered" evidence="1">
    <location>
        <begin position="1062"/>
        <end position="1087"/>
    </location>
</feature>
<feature type="transmembrane region" description="Helical" evidence="2">
    <location>
        <begin position="164"/>
        <end position="184"/>
    </location>
</feature>
<dbReference type="EMBL" id="CAMXCT020000897">
    <property type="protein sequence ID" value="CAL1137923.1"/>
    <property type="molecule type" value="Genomic_DNA"/>
</dbReference>